<gene>
    <name evidence="2" type="ORF">BTW07_05735</name>
</gene>
<evidence type="ECO:0000313" key="2">
    <source>
        <dbReference type="EMBL" id="OLO05206.1"/>
    </source>
</evidence>
<accession>A0A1Q8SUX2</accession>
<dbReference type="AlphaFoldDB" id="A0A1Q8SUX2"/>
<keyword evidence="3" id="KW-1185">Reference proteome</keyword>
<name>A0A1Q8SUX2_9GAMM</name>
<organism evidence="2 3">
    <name type="scientific">Salinicola socius</name>
    <dbReference type="NCBI Taxonomy" id="404433"/>
    <lineage>
        <taxon>Bacteria</taxon>
        <taxon>Pseudomonadati</taxon>
        <taxon>Pseudomonadota</taxon>
        <taxon>Gammaproteobacteria</taxon>
        <taxon>Oceanospirillales</taxon>
        <taxon>Halomonadaceae</taxon>
        <taxon>Salinicola</taxon>
    </lineage>
</organism>
<proteinExistence type="predicted"/>
<comment type="caution">
    <text evidence="2">The sequence shown here is derived from an EMBL/GenBank/DDBJ whole genome shotgun (WGS) entry which is preliminary data.</text>
</comment>
<evidence type="ECO:0000256" key="1">
    <source>
        <dbReference type="SAM" id="MobiDB-lite"/>
    </source>
</evidence>
<evidence type="ECO:0000313" key="3">
    <source>
        <dbReference type="Proteomes" id="UP000186878"/>
    </source>
</evidence>
<protein>
    <submittedName>
        <fullName evidence="2">Uncharacterized protein</fullName>
    </submittedName>
</protein>
<feature type="compositionally biased region" description="Low complexity" evidence="1">
    <location>
        <begin position="8"/>
        <end position="19"/>
    </location>
</feature>
<reference evidence="2 3" key="1">
    <citation type="submission" date="2016-12" db="EMBL/GenBank/DDBJ databases">
        <title>Draft genome sequences of strains Salinicola socius SMB35, Salinicola sp. MH3R3-1 and Chromohalobacter sp. SMB17 from the Verkhnekamsk potash mining region of Russia.</title>
        <authorList>
            <person name="Mavrodi D.V."/>
            <person name="Olsson B.E."/>
            <person name="Korsakova E.S."/>
            <person name="Pyankova A."/>
            <person name="Mavrodi O.V."/>
            <person name="Plotnikova E.G."/>
        </authorList>
    </citation>
    <scope>NUCLEOTIDE SEQUENCE [LARGE SCALE GENOMIC DNA]</scope>
    <source>
        <strain evidence="2 3">SMB35</strain>
    </source>
</reference>
<sequence>MTLCACSTTPQPAEPPTQQNLKRKCPPTLPPLNDGTGGEITLTMNAWAWQYHDCATRHNGLVDALDAQTD</sequence>
<dbReference type="STRING" id="404433.BTW07_05735"/>
<dbReference type="Proteomes" id="UP000186878">
    <property type="component" value="Unassembled WGS sequence"/>
</dbReference>
<dbReference type="EMBL" id="MSDO01000005">
    <property type="protein sequence ID" value="OLO05206.1"/>
    <property type="molecule type" value="Genomic_DNA"/>
</dbReference>
<feature type="region of interest" description="Disordered" evidence="1">
    <location>
        <begin position="1"/>
        <end position="36"/>
    </location>
</feature>